<dbReference type="Proteomes" id="UP001285855">
    <property type="component" value="Unassembled WGS sequence"/>
</dbReference>
<proteinExistence type="predicted"/>
<keyword evidence="1" id="KW-1133">Transmembrane helix</keyword>
<keyword evidence="1" id="KW-0812">Transmembrane</keyword>
<dbReference type="RefSeq" id="WP_320556753.1">
    <property type="nucleotide sequence ID" value="NZ_JAXDAE010000016.1"/>
</dbReference>
<keyword evidence="3" id="KW-1185">Reference proteome</keyword>
<dbReference type="Pfam" id="PF19578">
    <property type="entry name" value="DUF6090"/>
    <property type="match status" value="1"/>
</dbReference>
<keyword evidence="1" id="KW-0472">Membrane</keyword>
<accession>A0ABU5ERP2</accession>
<evidence type="ECO:0000313" key="3">
    <source>
        <dbReference type="Proteomes" id="UP001285855"/>
    </source>
</evidence>
<evidence type="ECO:0000313" key="2">
    <source>
        <dbReference type="EMBL" id="MDY2588405.1"/>
    </source>
</evidence>
<feature type="transmembrane region" description="Helical" evidence="1">
    <location>
        <begin position="20"/>
        <end position="39"/>
    </location>
</feature>
<gene>
    <name evidence="2" type="ORF">SNF14_13735</name>
</gene>
<protein>
    <submittedName>
        <fullName evidence="2">DUF6090 family protein</fullName>
    </submittedName>
</protein>
<sequence length="240" mass="28242">MISIFRKIRKSFFTNKASNYLLYAIGEIALVMIGILLAVQVNHWNEKRKQDKQLKVILKTVRADLVTDTLRADGIITFYDSINKYSTKIINKEYNTNSIDKCLMCRSLTTLYQPFIIQDKGYNMLKNFEELETIEIDSLQNNILQFYKTMTDILGQSNEFIKSETLRNLDYYKNKDWFVDWMQGRFTDEMKVYFGNSVDYRNRVAANYILASQNHANFVRAHKRSAKELITSIDNRLEAD</sequence>
<name>A0ABU5ERP2_9FLAO</name>
<comment type="caution">
    <text evidence="2">The sequence shown here is derived from an EMBL/GenBank/DDBJ whole genome shotgun (WGS) entry which is preliminary data.</text>
</comment>
<evidence type="ECO:0000256" key="1">
    <source>
        <dbReference type="SAM" id="Phobius"/>
    </source>
</evidence>
<reference evidence="2 3" key="1">
    <citation type="submission" date="2023-11" db="EMBL/GenBank/DDBJ databases">
        <title>Winogradskyella pelagius sp. nov., isolated from coastal sediment.</title>
        <authorList>
            <person name="Li F."/>
        </authorList>
    </citation>
    <scope>NUCLEOTIDE SEQUENCE [LARGE SCALE GENOMIC DNA]</scope>
    <source>
        <strain evidence="2 3">KCTC 23502</strain>
    </source>
</reference>
<dbReference type="InterPro" id="IPR045749">
    <property type="entry name" value="DUF6090"/>
</dbReference>
<dbReference type="EMBL" id="JAXDAE010000016">
    <property type="protein sequence ID" value="MDY2588405.1"/>
    <property type="molecule type" value="Genomic_DNA"/>
</dbReference>
<organism evidence="2 3">
    <name type="scientific">Winogradskyella aquimaris</name>
    <dbReference type="NCBI Taxonomy" id="864074"/>
    <lineage>
        <taxon>Bacteria</taxon>
        <taxon>Pseudomonadati</taxon>
        <taxon>Bacteroidota</taxon>
        <taxon>Flavobacteriia</taxon>
        <taxon>Flavobacteriales</taxon>
        <taxon>Flavobacteriaceae</taxon>
        <taxon>Winogradskyella</taxon>
    </lineage>
</organism>